<dbReference type="CDD" id="cd03260">
    <property type="entry name" value="ABC_PstB_phosphate_transporter"/>
    <property type="match status" value="1"/>
</dbReference>
<dbReference type="NCBIfam" id="TIGR00972">
    <property type="entry name" value="3a0107s01c2"/>
    <property type="match status" value="1"/>
</dbReference>
<dbReference type="GO" id="GO:0005524">
    <property type="term" value="F:ATP binding"/>
    <property type="evidence" value="ECO:0007669"/>
    <property type="project" value="UniProtKB-KW"/>
</dbReference>
<dbReference type="PROSITE" id="PS00211">
    <property type="entry name" value="ABC_TRANSPORTER_1"/>
    <property type="match status" value="1"/>
</dbReference>
<dbReference type="Pfam" id="PF00005">
    <property type="entry name" value="ABC_tran"/>
    <property type="match status" value="1"/>
</dbReference>
<evidence type="ECO:0000313" key="6">
    <source>
        <dbReference type="EMBL" id="CAB4322806.1"/>
    </source>
</evidence>
<dbReference type="SUPFAM" id="SSF52540">
    <property type="entry name" value="P-loop containing nucleoside triphosphate hydrolases"/>
    <property type="match status" value="1"/>
</dbReference>
<proteinExistence type="predicted"/>
<name>A0A6J5YDX8_9ZZZZ</name>
<dbReference type="GO" id="GO:0016020">
    <property type="term" value="C:membrane"/>
    <property type="evidence" value="ECO:0007669"/>
    <property type="project" value="InterPro"/>
</dbReference>
<dbReference type="InterPro" id="IPR017871">
    <property type="entry name" value="ABC_transporter-like_CS"/>
</dbReference>
<dbReference type="PANTHER" id="PTHR43423:SF1">
    <property type="entry name" value="ABC TRANSPORTER I FAMILY MEMBER 17"/>
    <property type="match status" value="1"/>
</dbReference>
<sequence length="289" mass="32321">MTEGITREETSELMTGSAPESTEAAIPAVDPATVFDVRDLDVFYGNFRAVRDVNLEIRQREITAFIGPSGCGKSTVLRCFDRMNDLIEGARVEGQVLYHGVDLYDPRIDPVEVRKRIGMVFQKPNPFPKSIYDNIAFGPRIAGTRANLDDIVEHALRRSALWDEVKDRLKKSAMGLSGGQQQRLCIARAIAVEPEVILMDEPCSALDPIATARIEDLMQELKSEYTIIIVTHNMQQAARVSDRTAFFTTEVNPDSDTRTGRLVEFATTQKIFSAPDDERTENYITGRFG</sequence>
<feature type="domain" description="ABC transporter" evidence="5">
    <location>
        <begin position="35"/>
        <end position="274"/>
    </location>
</feature>
<dbReference type="InterPro" id="IPR005670">
    <property type="entry name" value="PstB-like"/>
</dbReference>
<dbReference type="Gene3D" id="3.40.50.300">
    <property type="entry name" value="P-loop containing nucleotide triphosphate hydrolases"/>
    <property type="match status" value="1"/>
</dbReference>
<organism evidence="6">
    <name type="scientific">freshwater metagenome</name>
    <dbReference type="NCBI Taxonomy" id="449393"/>
    <lineage>
        <taxon>unclassified sequences</taxon>
        <taxon>metagenomes</taxon>
        <taxon>ecological metagenomes</taxon>
    </lineage>
</organism>
<evidence type="ECO:0000256" key="4">
    <source>
        <dbReference type="SAM" id="MobiDB-lite"/>
    </source>
</evidence>
<dbReference type="InterPro" id="IPR027417">
    <property type="entry name" value="P-loop_NTPase"/>
</dbReference>
<evidence type="ECO:0000256" key="2">
    <source>
        <dbReference type="ARBA" id="ARBA00022741"/>
    </source>
</evidence>
<keyword evidence="2" id="KW-0547">Nucleotide-binding</keyword>
<dbReference type="PANTHER" id="PTHR43423">
    <property type="entry name" value="ABC TRANSPORTER I FAMILY MEMBER 17"/>
    <property type="match status" value="1"/>
</dbReference>
<keyword evidence="1" id="KW-0813">Transport</keyword>
<feature type="compositionally biased region" description="Basic and acidic residues" evidence="4">
    <location>
        <begin position="1"/>
        <end position="10"/>
    </location>
</feature>
<evidence type="ECO:0000256" key="3">
    <source>
        <dbReference type="ARBA" id="ARBA00022840"/>
    </source>
</evidence>
<reference evidence="6" key="1">
    <citation type="submission" date="2020-05" db="EMBL/GenBank/DDBJ databases">
        <authorList>
            <person name="Chiriac C."/>
            <person name="Salcher M."/>
            <person name="Ghai R."/>
            <person name="Kavagutti S V."/>
        </authorList>
    </citation>
    <scope>NUCLEOTIDE SEQUENCE</scope>
</reference>
<evidence type="ECO:0000256" key="1">
    <source>
        <dbReference type="ARBA" id="ARBA00022448"/>
    </source>
</evidence>
<dbReference type="PROSITE" id="PS50893">
    <property type="entry name" value="ABC_TRANSPORTER_2"/>
    <property type="match status" value="1"/>
</dbReference>
<protein>
    <submittedName>
        <fullName evidence="6">Unannotated protein</fullName>
    </submittedName>
</protein>
<keyword evidence="3" id="KW-0067">ATP-binding</keyword>
<dbReference type="InterPro" id="IPR003439">
    <property type="entry name" value="ABC_transporter-like_ATP-bd"/>
</dbReference>
<dbReference type="InterPro" id="IPR003593">
    <property type="entry name" value="AAA+_ATPase"/>
</dbReference>
<dbReference type="EMBL" id="CAFBNC010000135">
    <property type="protein sequence ID" value="CAB4952235.1"/>
    <property type="molecule type" value="Genomic_DNA"/>
</dbReference>
<dbReference type="SMART" id="SM00382">
    <property type="entry name" value="AAA"/>
    <property type="match status" value="1"/>
</dbReference>
<dbReference type="AlphaFoldDB" id="A0A6J5YDX8"/>
<dbReference type="GO" id="GO:0005315">
    <property type="term" value="F:phosphate transmembrane transporter activity"/>
    <property type="evidence" value="ECO:0007669"/>
    <property type="project" value="InterPro"/>
</dbReference>
<dbReference type="GO" id="GO:0016887">
    <property type="term" value="F:ATP hydrolysis activity"/>
    <property type="evidence" value="ECO:0007669"/>
    <property type="project" value="InterPro"/>
</dbReference>
<accession>A0A6J5YDX8</accession>
<evidence type="ECO:0000313" key="7">
    <source>
        <dbReference type="EMBL" id="CAB4952235.1"/>
    </source>
</evidence>
<dbReference type="EMBL" id="CAEMXZ010000016">
    <property type="protein sequence ID" value="CAB4322806.1"/>
    <property type="molecule type" value="Genomic_DNA"/>
</dbReference>
<feature type="region of interest" description="Disordered" evidence="4">
    <location>
        <begin position="1"/>
        <end position="23"/>
    </location>
</feature>
<dbReference type="GO" id="GO:0035435">
    <property type="term" value="P:phosphate ion transmembrane transport"/>
    <property type="evidence" value="ECO:0007669"/>
    <property type="project" value="InterPro"/>
</dbReference>
<evidence type="ECO:0000259" key="5">
    <source>
        <dbReference type="PROSITE" id="PS50893"/>
    </source>
</evidence>
<gene>
    <name evidence="6" type="ORF">UFOPK1392_00543</name>
    <name evidence="7" type="ORF">UFOPK3733_01947</name>
</gene>